<dbReference type="EMBL" id="JABWDY010043396">
    <property type="protein sequence ID" value="KAF5175959.1"/>
    <property type="molecule type" value="Genomic_DNA"/>
</dbReference>
<name>A0A7J6UTR9_THATH</name>
<protein>
    <submittedName>
        <fullName evidence="2">Uncharacterized protein</fullName>
    </submittedName>
</protein>
<feature type="region of interest" description="Disordered" evidence="1">
    <location>
        <begin position="1"/>
        <end position="27"/>
    </location>
</feature>
<keyword evidence="3" id="KW-1185">Reference proteome</keyword>
<sequence>MATTDPHPSSQPHLPPSFHLPSSDPPLSHLKGTDLSTNVAMETRSNENHLIAKENHLNHTIHAQPKEAPTKPWCSLLKCLPPSAGSVELQFFEPKYSSSENILEIDEEILKEGAMEWEHKIVGFFLDKKLFYSIVKENVLNK</sequence>
<evidence type="ECO:0000256" key="1">
    <source>
        <dbReference type="SAM" id="MobiDB-lite"/>
    </source>
</evidence>
<evidence type="ECO:0000313" key="3">
    <source>
        <dbReference type="Proteomes" id="UP000554482"/>
    </source>
</evidence>
<dbReference type="OrthoDB" id="1933472at2759"/>
<comment type="caution">
    <text evidence="2">The sequence shown here is derived from an EMBL/GenBank/DDBJ whole genome shotgun (WGS) entry which is preliminary data.</text>
</comment>
<dbReference type="Proteomes" id="UP000554482">
    <property type="component" value="Unassembled WGS sequence"/>
</dbReference>
<proteinExistence type="predicted"/>
<accession>A0A7J6UTR9</accession>
<evidence type="ECO:0000313" key="2">
    <source>
        <dbReference type="EMBL" id="KAF5175959.1"/>
    </source>
</evidence>
<organism evidence="2 3">
    <name type="scientific">Thalictrum thalictroides</name>
    <name type="common">Rue-anemone</name>
    <name type="synonym">Anemone thalictroides</name>
    <dbReference type="NCBI Taxonomy" id="46969"/>
    <lineage>
        <taxon>Eukaryota</taxon>
        <taxon>Viridiplantae</taxon>
        <taxon>Streptophyta</taxon>
        <taxon>Embryophyta</taxon>
        <taxon>Tracheophyta</taxon>
        <taxon>Spermatophyta</taxon>
        <taxon>Magnoliopsida</taxon>
        <taxon>Ranunculales</taxon>
        <taxon>Ranunculaceae</taxon>
        <taxon>Thalictroideae</taxon>
        <taxon>Thalictrum</taxon>
    </lineage>
</organism>
<dbReference type="AlphaFoldDB" id="A0A7J6UTR9"/>
<reference evidence="2 3" key="1">
    <citation type="submission" date="2020-06" db="EMBL/GenBank/DDBJ databases">
        <title>Transcriptomic and genomic resources for Thalictrum thalictroides and T. hernandezii: Facilitating candidate gene discovery in an emerging model plant lineage.</title>
        <authorList>
            <person name="Arias T."/>
            <person name="Riano-Pachon D.M."/>
            <person name="Di Stilio V.S."/>
        </authorList>
    </citation>
    <scope>NUCLEOTIDE SEQUENCE [LARGE SCALE GENOMIC DNA]</scope>
    <source>
        <strain evidence="3">cv. WT478/WT964</strain>
        <tissue evidence="2">Leaves</tissue>
    </source>
</reference>
<gene>
    <name evidence="2" type="ORF">FRX31_034454</name>
</gene>